<reference evidence="1" key="1">
    <citation type="submission" date="2019-08" db="EMBL/GenBank/DDBJ databases">
        <authorList>
            <person name="Kucharzyk K."/>
            <person name="Murdoch R.W."/>
            <person name="Higgins S."/>
            <person name="Loffler F."/>
        </authorList>
    </citation>
    <scope>NUCLEOTIDE SEQUENCE</scope>
</reference>
<evidence type="ECO:0008006" key="2">
    <source>
        <dbReference type="Google" id="ProtNLM"/>
    </source>
</evidence>
<name>A0A644ZIG6_9ZZZZ</name>
<proteinExistence type="predicted"/>
<protein>
    <recommendedName>
        <fullName evidence="2">Lipoprotein</fullName>
    </recommendedName>
</protein>
<dbReference type="AlphaFoldDB" id="A0A644ZIG6"/>
<dbReference type="EMBL" id="VSSQ01009071">
    <property type="protein sequence ID" value="MPM40629.1"/>
    <property type="molecule type" value="Genomic_DNA"/>
</dbReference>
<sequence length="147" mass="17608">MKLFSHFTLLVITAVLMISCGVQRDGTGRNKTGEKLSPASRLALRDTSATKDSVEYELIIFDPGFEFWLQTKSFSKHQYSNEYLQTTNHQYVTEWNRRYAAGDRRIESYIDYSPFNEYDFELNYKLFMYFRYFEETYKVKLLTYRGR</sequence>
<dbReference type="InterPro" id="IPR046144">
    <property type="entry name" value="DUF6146"/>
</dbReference>
<comment type="caution">
    <text evidence="1">The sequence shown here is derived from an EMBL/GenBank/DDBJ whole genome shotgun (WGS) entry which is preliminary data.</text>
</comment>
<gene>
    <name evidence="1" type="ORF">SDC9_87273</name>
</gene>
<dbReference type="PROSITE" id="PS51257">
    <property type="entry name" value="PROKAR_LIPOPROTEIN"/>
    <property type="match status" value="1"/>
</dbReference>
<evidence type="ECO:0000313" key="1">
    <source>
        <dbReference type="EMBL" id="MPM40629.1"/>
    </source>
</evidence>
<organism evidence="1">
    <name type="scientific">bioreactor metagenome</name>
    <dbReference type="NCBI Taxonomy" id="1076179"/>
    <lineage>
        <taxon>unclassified sequences</taxon>
        <taxon>metagenomes</taxon>
        <taxon>ecological metagenomes</taxon>
    </lineage>
</organism>
<accession>A0A644ZIG6</accession>
<dbReference type="Pfam" id="PF19643">
    <property type="entry name" value="DUF6146"/>
    <property type="match status" value="1"/>
</dbReference>